<feature type="compositionally biased region" description="Low complexity" evidence="1">
    <location>
        <begin position="161"/>
        <end position="177"/>
    </location>
</feature>
<accession>A0A448ZPB0</accession>
<feature type="region of interest" description="Disordered" evidence="1">
    <location>
        <begin position="152"/>
        <end position="189"/>
    </location>
</feature>
<dbReference type="EMBL" id="CAACVS010000595">
    <property type="protein sequence ID" value="VEU43878.1"/>
    <property type="molecule type" value="Genomic_DNA"/>
</dbReference>
<dbReference type="Gene3D" id="3.30.420.210">
    <property type="entry name" value="SEP domain"/>
    <property type="match status" value="1"/>
</dbReference>
<dbReference type="InterPro" id="IPR012989">
    <property type="entry name" value="SEP_domain"/>
</dbReference>
<evidence type="ECO:0000313" key="3">
    <source>
        <dbReference type="EMBL" id="VEU43878.1"/>
    </source>
</evidence>
<proteinExistence type="predicted"/>
<evidence type="ECO:0000256" key="1">
    <source>
        <dbReference type="SAM" id="MobiDB-lite"/>
    </source>
</evidence>
<dbReference type="OrthoDB" id="25887at2759"/>
<dbReference type="SUPFAM" id="SSF102848">
    <property type="entry name" value="NSFL1 (p97 ATPase) cofactor p47, SEP domain"/>
    <property type="match status" value="1"/>
</dbReference>
<dbReference type="Gene3D" id="3.10.20.90">
    <property type="entry name" value="Phosphatidylinositol 3-kinase Catalytic Subunit, Chain A, domain 1"/>
    <property type="match status" value="1"/>
</dbReference>
<keyword evidence="4" id="KW-1185">Reference proteome</keyword>
<feature type="domain" description="SEP" evidence="2">
    <location>
        <begin position="76"/>
        <end position="141"/>
    </location>
</feature>
<dbReference type="Proteomes" id="UP000291116">
    <property type="component" value="Unassembled WGS sequence"/>
</dbReference>
<feature type="region of interest" description="Disordered" evidence="1">
    <location>
        <begin position="1"/>
        <end position="77"/>
    </location>
</feature>
<feature type="compositionally biased region" description="Polar residues" evidence="1">
    <location>
        <begin position="43"/>
        <end position="58"/>
    </location>
</feature>
<dbReference type="InterPro" id="IPR036241">
    <property type="entry name" value="NSFL1C_SEP_dom_sf"/>
</dbReference>
<dbReference type="GO" id="GO:0005829">
    <property type="term" value="C:cytosol"/>
    <property type="evidence" value="ECO:0007669"/>
    <property type="project" value="TreeGrafter"/>
</dbReference>
<dbReference type="GO" id="GO:0061025">
    <property type="term" value="P:membrane fusion"/>
    <property type="evidence" value="ECO:0007669"/>
    <property type="project" value="TreeGrafter"/>
</dbReference>
<evidence type="ECO:0000259" key="2">
    <source>
        <dbReference type="PROSITE" id="PS51399"/>
    </source>
</evidence>
<feature type="compositionally biased region" description="Gly residues" evidence="1">
    <location>
        <begin position="25"/>
        <end position="35"/>
    </location>
</feature>
<dbReference type="GO" id="GO:0007030">
    <property type="term" value="P:Golgi organization"/>
    <property type="evidence" value="ECO:0007669"/>
    <property type="project" value="TreeGrafter"/>
</dbReference>
<feature type="compositionally biased region" description="Polar residues" evidence="1">
    <location>
        <begin position="112"/>
        <end position="128"/>
    </location>
</feature>
<dbReference type="GO" id="GO:0043161">
    <property type="term" value="P:proteasome-mediated ubiquitin-dependent protein catabolic process"/>
    <property type="evidence" value="ECO:0007669"/>
    <property type="project" value="TreeGrafter"/>
</dbReference>
<dbReference type="PROSITE" id="PS51399">
    <property type="entry name" value="SEP"/>
    <property type="match status" value="1"/>
</dbReference>
<organism evidence="3 4">
    <name type="scientific">Pseudo-nitzschia multistriata</name>
    <dbReference type="NCBI Taxonomy" id="183589"/>
    <lineage>
        <taxon>Eukaryota</taxon>
        <taxon>Sar</taxon>
        <taxon>Stramenopiles</taxon>
        <taxon>Ochrophyta</taxon>
        <taxon>Bacillariophyta</taxon>
        <taxon>Bacillariophyceae</taxon>
        <taxon>Bacillariophycidae</taxon>
        <taxon>Bacillariales</taxon>
        <taxon>Bacillariaceae</taxon>
        <taxon>Pseudo-nitzschia</taxon>
    </lineage>
</organism>
<dbReference type="AlphaFoldDB" id="A0A448ZPB0"/>
<dbReference type="InterPro" id="IPR029071">
    <property type="entry name" value="Ubiquitin-like_domsf"/>
</dbReference>
<dbReference type="GO" id="GO:0043130">
    <property type="term" value="F:ubiquitin binding"/>
    <property type="evidence" value="ECO:0007669"/>
    <property type="project" value="TreeGrafter"/>
</dbReference>
<dbReference type="SMART" id="SM00553">
    <property type="entry name" value="SEP"/>
    <property type="match status" value="1"/>
</dbReference>
<sequence length="259" mass="26416">MSNIRGLYDDKNDESSDDENNRYVGGIGARGGGSGLAVEPNTADANPNANGPPSTSDSIFDLAEAAGSASGGGDGEVRRTITMYRDGFVVDDGPYRRLDDPANKEFLKSLARGQTPSELTGDSSSGNITVGLIDKRGEDYVEAFRSFSGAGQSLGAGSGASAGASSSGVFDPGALGEAPPPPPSGASTTAIAVRGLDGRRKVVRLSRTATVAELAASLDPRPQQAFRMVAGFPPKPLVEEGATLEEAGLVGAQVQLQKA</sequence>
<dbReference type="GO" id="GO:0000045">
    <property type="term" value="P:autophagosome assembly"/>
    <property type="evidence" value="ECO:0007669"/>
    <property type="project" value="TreeGrafter"/>
</dbReference>
<dbReference type="GO" id="GO:0031468">
    <property type="term" value="P:nuclear membrane reassembly"/>
    <property type="evidence" value="ECO:0007669"/>
    <property type="project" value="TreeGrafter"/>
</dbReference>
<evidence type="ECO:0000313" key="4">
    <source>
        <dbReference type="Proteomes" id="UP000291116"/>
    </source>
</evidence>
<reference evidence="3 4" key="1">
    <citation type="submission" date="2019-01" db="EMBL/GenBank/DDBJ databases">
        <authorList>
            <person name="Ferrante I. M."/>
        </authorList>
    </citation>
    <scope>NUCLEOTIDE SEQUENCE [LARGE SCALE GENOMIC DNA]</scope>
    <source>
        <strain evidence="3 4">B856</strain>
    </source>
</reference>
<feature type="region of interest" description="Disordered" evidence="1">
    <location>
        <begin position="111"/>
        <end position="130"/>
    </location>
</feature>
<name>A0A448ZPB0_9STRA</name>
<dbReference type="SUPFAM" id="SSF54236">
    <property type="entry name" value="Ubiquitin-like"/>
    <property type="match status" value="1"/>
</dbReference>
<dbReference type="PANTHER" id="PTHR23333">
    <property type="entry name" value="UBX DOMAIN CONTAINING PROTEIN"/>
    <property type="match status" value="1"/>
</dbReference>
<dbReference type="Pfam" id="PF08059">
    <property type="entry name" value="SEP"/>
    <property type="match status" value="1"/>
</dbReference>
<dbReference type="GO" id="GO:0005634">
    <property type="term" value="C:nucleus"/>
    <property type="evidence" value="ECO:0007669"/>
    <property type="project" value="TreeGrafter"/>
</dbReference>
<protein>
    <recommendedName>
        <fullName evidence="2">SEP domain-containing protein</fullName>
    </recommendedName>
</protein>
<dbReference type="PANTHER" id="PTHR23333:SF20">
    <property type="entry name" value="NSFL1 COFACTOR P47"/>
    <property type="match status" value="1"/>
</dbReference>
<gene>
    <name evidence="3" type="ORF">PSNMU_V1.4_AUG-EV-PASAV3_0109310</name>
</gene>